<dbReference type="AlphaFoldDB" id="A0A9W7CFU6"/>
<name>A0A9W7CFU6_9STRA</name>
<feature type="transmembrane region" description="Helical" evidence="1">
    <location>
        <begin position="197"/>
        <end position="219"/>
    </location>
</feature>
<feature type="transmembrane region" description="Helical" evidence="1">
    <location>
        <begin position="510"/>
        <end position="530"/>
    </location>
</feature>
<dbReference type="OrthoDB" id="196771at2759"/>
<dbReference type="InterPro" id="IPR021134">
    <property type="entry name" value="Bestrophin-like"/>
</dbReference>
<keyword evidence="3" id="KW-1185">Reference proteome</keyword>
<comment type="caution">
    <text evidence="2">The sequence shown here is derived from an EMBL/GenBank/DDBJ whole genome shotgun (WGS) entry which is preliminary data.</text>
</comment>
<keyword evidence="1" id="KW-1133">Transmembrane helix</keyword>
<keyword evidence="1" id="KW-0472">Membrane</keyword>
<feature type="transmembrane region" description="Helical" evidence="1">
    <location>
        <begin position="550"/>
        <end position="571"/>
    </location>
</feature>
<evidence type="ECO:0000256" key="1">
    <source>
        <dbReference type="SAM" id="Phobius"/>
    </source>
</evidence>
<dbReference type="EMBL" id="BRXZ01000213">
    <property type="protein sequence ID" value="GMI07512.1"/>
    <property type="molecule type" value="Genomic_DNA"/>
</dbReference>
<dbReference type="Proteomes" id="UP001165082">
    <property type="component" value="Unassembled WGS sequence"/>
</dbReference>
<feature type="transmembrane region" description="Helical" evidence="1">
    <location>
        <begin position="304"/>
        <end position="323"/>
    </location>
</feature>
<organism evidence="2 3">
    <name type="scientific">Triparma retinervis</name>
    <dbReference type="NCBI Taxonomy" id="2557542"/>
    <lineage>
        <taxon>Eukaryota</taxon>
        <taxon>Sar</taxon>
        <taxon>Stramenopiles</taxon>
        <taxon>Ochrophyta</taxon>
        <taxon>Bolidophyceae</taxon>
        <taxon>Parmales</taxon>
        <taxon>Triparmaceae</taxon>
        <taxon>Triparma</taxon>
    </lineage>
</organism>
<gene>
    <name evidence="2" type="ORF">TrRE_jg3493</name>
</gene>
<reference evidence="2" key="1">
    <citation type="submission" date="2022-07" db="EMBL/GenBank/DDBJ databases">
        <title>Genome analysis of Parmales, a sister group of diatoms, reveals the evolutionary specialization of diatoms from phago-mixotrophs to photoautotrophs.</title>
        <authorList>
            <person name="Ban H."/>
            <person name="Sato S."/>
            <person name="Yoshikawa S."/>
            <person name="Kazumasa Y."/>
            <person name="Nakamura Y."/>
            <person name="Ichinomiya M."/>
            <person name="Saitoh K."/>
            <person name="Sato N."/>
            <person name="Blanc-Mathieu R."/>
            <person name="Endo H."/>
            <person name="Kuwata A."/>
            <person name="Ogata H."/>
        </authorList>
    </citation>
    <scope>NUCLEOTIDE SEQUENCE</scope>
</reference>
<accession>A0A9W7CFU6</accession>
<dbReference type="Pfam" id="PF01062">
    <property type="entry name" value="Bestrophin"/>
    <property type="match status" value="1"/>
</dbReference>
<sequence>MGNLGLANIVEVKKFQTDDEDRIRGCYNSHIEIYKEIASRYKGASDYSVLVLEDNISQSPLLSQSTLSNLASFQSRRQGGWDMLHLAYIMYVPGLQVTKTDMGGVVSLKTGEQAALGTTAYVISKRGVDALLEYHEKFGYTIAIPDLMARLFPSSRYAAHPMMFHRASKIKSLVNPQLDTLRELLFEPLFYTNWERAMVSTGLGTNAIFISVVLALVAVSARSGITTADAIKQLLTTGGYEGNVVINEEVNKKIADAFLKKIEAAEKAAKLRLLDNDNTPMMSMKLMAAVWTNKMIIEVFKRKVLWVTMGAFVFGALSKSGSFGERLESATHKEWLQIIDISSTRFLTVFILVWYLNRLWGRREGARGNLNGVKGCIQDITMLARASEMEFGHRVQLWRYMSCAIITAVNAMCGKKYQELEFAENMMNLHHLMTPQEAEVLEVWRPNTNYAFMEFIQQSLNVLQAAKKLDQISDMENHQLREKVLTLRANLGSLGIHQVSQPPYGVRQMVGFIVMIYNMFYAIARGVATMEIYKLIGSDITEQNSTDNNPLLLVLGILNFLVVTSSFFGLLQMCDSLRDLYGDGIMTLDVMNAVNFVVKRSKQICFFGEVYQYDTEAKRLVEDDICQEILENMYKRGFLDRSENETKWNLNDKKQRWRMYATRCLRKIFDKDGIKGIETLFKTADLDGSGELAQEKFAPFSQSWTLSSHRTI</sequence>
<evidence type="ECO:0000313" key="3">
    <source>
        <dbReference type="Proteomes" id="UP001165082"/>
    </source>
</evidence>
<evidence type="ECO:0000313" key="2">
    <source>
        <dbReference type="EMBL" id="GMI07512.1"/>
    </source>
</evidence>
<proteinExistence type="predicted"/>
<protein>
    <submittedName>
        <fullName evidence="2">Uncharacterized protein</fullName>
    </submittedName>
</protein>
<feature type="transmembrane region" description="Helical" evidence="1">
    <location>
        <begin position="335"/>
        <end position="357"/>
    </location>
</feature>
<keyword evidence="1" id="KW-0812">Transmembrane</keyword>